<reference evidence="2 3" key="1">
    <citation type="journal article" date="2018" name="PLoS ONE">
        <title>The draft genome of Kipferlia bialata reveals reductive genome evolution in fornicate parasites.</title>
        <authorList>
            <person name="Tanifuji G."/>
            <person name="Takabayashi S."/>
            <person name="Kume K."/>
            <person name="Takagi M."/>
            <person name="Nakayama T."/>
            <person name="Kamikawa R."/>
            <person name="Inagaki Y."/>
            <person name="Hashimoto T."/>
        </authorList>
    </citation>
    <scope>NUCLEOTIDE SEQUENCE [LARGE SCALE GENOMIC DNA]</scope>
    <source>
        <strain evidence="2">NY0173</strain>
    </source>
</reference>
<organism evidence="2 3">
    <name type="scientific">Kipferlia bialata</name>
    <dbReference type="NCBI Taxonomy" id="797122"/>
    <lineage>
        <taxon>Eukaryota</taxon>
        <taxon>Metamonada</taxon>
        <taxon>Carpediemonas-like organisms</taxon>
        <taxon>Kipferlia</taxon>
    </lineage>
</organism>
<evidence type="ECO:0000256" key="1">
    <source>
        <dbReference type="SAM" id="MobiDB-lite"/>
    </source>
</evidence>
<feature type="region of interest" description="Disordered" evidence="1">
    <location>
        <begin position="1"/>
        <end position="27"/>
    </location>
</feature>
<accession>A0A9K3DDG1</accession>
<evidence type="ECO:0000313" key="3">
    <source>
        <dbReference type="Proteomes" id="UP000265618"/>
    </source>
</evidence>
<proteinExistence type="predicted"/>
<feature type="compositionally biased region" description="Basic and acidic residues" evidence="1">
    <location>
        <begin position="1"/>
        <end position="11"/>
    </location>
</feature>
<evidence type="ECO:0000313" key="2">
    <source>
        <dbReference type="EMBL" id="GIQ92260.1"/>
    </source>
</evidence>
<dbReference type="Proteomes" id="UP000265618">
    <property type="component" value="Unassembled WGS sequence"/>
</dbReference>
<feature type="non-terminal residue" evidence="2">
    <location>
        <position position="116"/>
    </location>
</feature>
<keyword evidence="3" id="KW-1185">Reference proteome</keyword>
<feature type="non-terminal residue" evidence="2">
    <location>
        <position position="1"/>
    </location>
</feature>
<name>A0A9K3DDG1_9EUKA</name>
<gene>
    <name evidence="2" type="ORF">KIPB_015927</name>
</gene>
<dbReference type="AlphaFoldDB" id="A0A9K3DDG1"/>
<comment type="caution">
    <text evidence="2">The sequence shown here is derived from an EMBL/GenBank/DDBJ whole genome shotgun (WGS) entry which is preliminary data.</text>
</comment>
<protein>
    <submittedName>
        <fullName evidence="2">Uncharacterized protein</fullName>
    </submittedName>
</protein>
<dbReference type="EMBL" id="BDIP01009298">
    <property type="protein sequence ID" value="GIQ92260.1"/>
    <property type="molecule type" value="Genomic_DNA"/>
</dbReference>
<sequence length="116" mass="12533">DIIDDCGRGGEEPLLMATPGVPTSTEGKGSDYVVPILNLDDEVAALAWALDTHSYWCDGEDTRYGCIEDPQVSWVSDTVSASYTDSGTGDIPPSLVFFHIPTQEWIPEGTKYSSTT</sequence>